<accession>A0ABM5L549</accession>
<dbReference type="Proteomes" id="UP001652700">
    <property type="component" value="Unplaced"/>
</dbReference>
<name>A0ABM5L549_DIAVI</name>
<evidence type="ECO:0000313" key="2">
    <source>
        <dbReference type="Proteomes" id="UP001652700"/>
    </source>
</evidence>
<proteinExistence type="predicted"/>
<organism evidence="1 2">
    <name type="scientific">Diabrotica virgifera virgifera</name>
    <name type="common">western corn rootworm</name>
    <dbReference type="NCBI Taxonomy" id="50390"/>
    <lineage>
        <taxon>Eukaryota</taxon>
        <taxon>Metazoa</taxon>
        <taxon>Ecdysozoa</taxon>
        <taxon>Arthropoda</taxon>
        <taxon>Hexapoda</taxon>
        <taxon>Insecta</taxon>
        <taxon>Pterygota</taxon>
        <taxon>Neoptera</taxon>
        <taxon>Endopterygota</taxon>
        <taxon>Coleoptera</taxon>
        <taxon>Polyphaga</taxon>
        <taxon>Cucujiformia</taxon>
        <taxon>Chrysomeloidea</taxon>
        <taxon>Chrysomelidae</taxon>
        <taxon>Galerucinae</taxon>
        <taxon>Diabroticina</taxon>
        <taxon>Diabroticites</taxon>
        <taxon>Diabrotica</taxon>
    </lineage>
</organism>
<protein>
    <submittedName>
        <fullName evidence="1">Uncharacterized protein</fullName>
    </submittedName>
</protein>
<dbReference type="RefSeq" id="XP_050517562.1">
    <property type="nucleotide sequence ID" value="XM_050661605.1"/>
</dbReference>
<keyword evidence="2" id="KW-1185">Reference proteome</keyword>
<reference evidence="1" key="1">
    <citation type="submission" date="2025-05" db="UniProtKB">
        <authorList>
            <consortium name="EnsemblMetazoa"/>
        </authorList>
    </citation>
    <scope>IDENTIFICATION</scope>
</reference>
<dbReference type="GeneID" id="126892143"/>
<sequence>MKDIAFTSPTRAKKYKEAYSNAKQNIKILTSDEALSMVVEGKLTKSQYNLIRNTAREHNSNMYPNYEAIISAKTKCYPDNLHITESVAEVSLQNLLDHTVSRLFLSIEEVTEYLKPLKVLKTLYLITKWGCDGSSGMSEYKQKFSDPNVSDSNIFLTSIVPIQLISGNPKIKGNVVLWHNPRPSSPRYCRPIRVQFLHETTYSTIQEVKYIENQISRLQPTSVTINNCKIIVNHELVFTMIDGKVCNAVSENSSTQKCYLCGLSSKNFNNIELVMKTQVINKEHLQFGLSSLHAWIRFFECILHLAYKLVIRKWQARGKEDKQKVAENKKKIQEAFRQEMGLLVDKPKPGYGSSNDGNTARRFFGDPETSSKITGVNKDLISRFKVILATISSGHKIKVEPFKIYCLDTATRFTELYPWYNMPTTVHKILIHSAEIISYAILPIGQLGEEAQEARNKDIKRYRESFSRKFSRQKNMEDVFHRLLISSDPYISNLRKLIPKEFSKYPAEVIHFLEEPDVNRELADETSTSDTQ</sequence>
<dbReference type="EnsemblMetazoa" id="XM_050661605.1">
    <property type="protein sequence ID" value="XP_050517562.1"/>
    <property type="gene ID" value="LOC126892143"/>
</dbReference>
<evidence type="ECO:0000313" key="1">
    <source>
        <dbReference type="EnsemblMetazoa" id="XP_050517562.1"/>
    </source>
</evidence>